<dbReference type="Gene3D" id="3.40.50.300">
    <property type="entry name" value="P-loop containing nucleotide triphosphate hydrolases"/>
    <property type="match status" value="1"/>
</dbReference>
<dbReference type="RefSeq" id="WP_115360581.1">
    <property type="nucleotide sequence ID" value="NZ_CP038012.1"/>
</dbReference>
<dbReference type="SMART" id="SM00091">
    <property type="entry name" value="PAS"/>
    <property type="match status" value="1"/>
</dbReference>
<dbReference type="Gene3D" id="1.10.8.60">
    <property type="match status" value="1"/>
</dbReference>
<sequence length="455" mass="52080">MMGTGDIFNHKLLDIIFESASYGTVIVDNNGKIQYMSENYCAFINITREQVIGEYVVNVIENTRMHLVVQTGKSEIGDLQFLKGNFVIANRIPIFEQNRIIGAIGTIIFRDVNEWKKMNRHIQNRLADKNLLTSNTENKGNVQYALHHLIGDSPKLVQVRELVKKVAGGKISVLIRGESGTGKEIIAQSIHRLSERSDQPFIKVNCASIPEQLLESELFGYEEGTFTGAKKGGRKGKFQIADGGTIFLDEIGDMPQQMQSKLLRVLQEQEIEPIGASFPKKIDVRIIAATNRPLEELIKEGRFREDLFYRINALQLFLPSLRERREDIPLLIDHFIEKYSSEVGKRMTMIEEDVYTILRHYHWPGNIRELENVIEACVYLAENGHLTINCLPDYIQSHETSNQPKSLKEMMEDHERTVIKKTLIKVNYDREEAAKALGIGNSTIYDKIKKYKLFH</sequence>
<dbReference type="CDD" id="cd00009">
    <property type="entry name" value="AAA"/>
    <property type="match status" value="1"/>
</dbReference>
<dbReference type="FunFam" id="3.40.50.300:FF:000006">
    <property type="entry name" value="DNA-binding transcriptional regulator NtrC"/>
    <property type="match status" value="1"/>
</dbReference>
<dbReference type="SUPFAM" id="SSF55785">
    <property type="entry name" value="PYP-like sensor domain (PAS domain)"/>
    <property type="match status" value="1"/>
</dbReference>
<evidence type="ECO:0000256" key="1">
    <source>
        <dbReference type="ARBA" id="ARBA00022741"/>
    </source>
</evidence>
<accession>A0A380BI84</accession>
<dbReference type="PROSITE" id="PS00675">
    <property type="entry name" value="SIGMA54_INTERACT_1"/>
    <property type="match status" value="1"/>
</dbReference>
<dbReference type="GO" id="GO:0043565">
    <property type="term" value="F:sequence-specific DNA binding"/>
    <property type="evidence" value="ECO:0007669"/>
    <property type="project" value="InterPro"/>
</dbReference>
<dbReference type="Gene3D" id="3.30.450.20">
    <property type="entry name" value="PAS domain"/>
    <property type="match status" value="1"/>
</dbReference>
<dbReference type="InterPro" id="IPR025662">
    <property type="entry name" value="Sigma_54_int_dom_ATP-bd_1"/>
</dbReference>
<evidence type="ECO:0000259" key="6">
    <source>
        <dbReference type="PROSITE" id="PS50045"/>
    </source>
</evidence>
<dbReference type="InterPro" id="IPR013767">
    <property type="entry name" value="PAS_fold"/>
</dbReference>
<dbReference type="OrthoDB" id="9771372at2"/>
<protein>
    <submittedName>
        <fullName evidence="8">Transcriptional regulatory protein ZraR</fullName>
    </submittedName>
</protein>
<proteinExistence type="predicted"/>
<evidence type="ECO:0000256" key="5">
    <source>
        <dbReference type="ARBA" id="ARBA00023163"/>
    </source>
</evidence>
<dbReference type="Pfam" id="PF00158">
    <property type="entry name" value="Sigma54_activat"/>
    <property type="match status" value="1"/>
</dbReference>
<dbReference type="InterPro" id="IPR027417">
    <property type="entry name" value="P-loop_NTPase"/>
</dbReference>
<dbReference type="Pfam" id="PF25601">
    <property type="entry name" value="AAA_lid_14"/>
    <property type="match status" value="1"/>
</dbReference>
<dbReference type="PANTHER" id="PTHR32071:SF57">
    <property type="entry name" value="C4-DICARBOXYLATE TRANSPORT TRANSCRIPTIONAL REGULATORY PROTEIN DCTD"/>
    <property type="match status" value="1"/>
</dbReference>
<dbReference type="Proteomes" id="UP000254519">
    <property type="component" value="Unassembled WGS sequence"/>
</dbReference>
<dbReference type="PROSITE" id="PS00688">
    <property type="entry name" value="SIGMA54_INTERACT_3"/>
    <property type="match status" value="1"/>
</dbReference>
<evidence type="ECO:0000259" key="7">
    <source>
        <dbReference type="PROSITE" id="PS50112"/>
    </source>
</evidence>
<dbReference type="EMBL" id="UGYZ01000002">
    <property type="protein sequence ID" value="SUJ01704.1"/>
    <property type="molecule type" value="Genomic_DNA"/>
</dbReference>
<dbReference type="InterPro" id="IPR002078">
    <property type="entry name" value="Sigma_54_int"/>
</dbReference>
<evidence type="ECO:0000256" key="4">
    <source>
        <dbReference type="ARBA" id="ARBA00023125"/>
    </source>
</evidence>
<dbReference type="InterPro" id="IPR002197">
    <property type="entry name" value="HTH_Fis"/>
</dbReference>
<evidence type="ECO:0000256" key="2">
    <source>
        <dbReference type="ARBA" id="ARBA00022840"/>
    </source>
</evidence>
<dbReference type="PROSITE" id="PS50112">
    <property type="entry name" value="PAS"/>
    <property type="match status" value="1"/>
</dbReference>
<keyword evidence="2" id="KW-0067">ATP-binding</keyword>
<dbReference type="SUPFAM" id="SSF52540">
    <property type="entry name" value="P-loop containing nucleoside triphosphate hydrolases"/>
    <property type="match status" value="1"/>
</dbReference>
<evidence type="ECO:0000256" key="3">
    <source>
        <dbReference type="ARBA" id="ARBA00023015"/>
    </source>
</evidence>
<dbReference type="InterPro" id="IPR035965">
    <property type="entry name" value="PAS-like_dom_sf"/>
</dbReference>
<evidence type="ECO:0000313" key="9">
    <source>
        <dbReference type="Proteomes" id="UP000254519"/>
    </source>
</evidence>
<dbReference type="PROSITE" id="PS00676">
    <property type="entry name" value="SIGMA54_INTERACT_2"/>
    <property type="match status" value="1"/>
</dbReference>
<dbReference type="Gene3D" id="1.10.10.60">
    <property type="entry name" value="Homeodomain-like"/>
    <property type="match status" value="1"/>
</dbReference>
<keyword evidence="4" id="KW-0238">DNA-binding</keyword>
<dbReference type="CDD" id="cd00130">
    <property type="entry name" value="PAS"/>
    <property type="match status" value="1"/>
</dbReference>
<dbReference type="InterPro" id="IPR003593">
    <property type="entry name" value="AAA+_ATPase"/>
</dbReference>
<dbReference type="InterPro" id="IPR058031">
    <property type="entry name" value="AAA_lid_NorR"/>
</dbReference>
<dbReference type="PROSITE" id="PS50045">
    <property type="entry name" value="SIGMA54_INTERACT_4"/>
    <property type="match status" value="1"/>
</dbReference>
<dbReference type="SUPFAM" id="SSF46689">
    <property type="entry name" value="Homeodomain-like"/>
    <property type="match status" value="1"/>
</dbReference>
<dbReference type="SMART" id="SM00382">
    <property type="entry name" value="AAA"/>
    <property type="match status" value="1"/>
</dbReference>
<name>A0A380BI84_SPOPA</name>
<dbReference type="AlphaFoldDB" id="A0A380BI84"/>
<dbReference type="GO" id="GO:0005524">
    <property type="term" value="F:ATP binding"/>
    <property type="evidence" value="ECO:0007669"/>
    <property type="project" value="UniProtKB-KW"/>
</dbReference>
<dbReference type="PANTHER" id="PTHR32071">
    <property type="entry name" value="TRANSCRIPTIONAL REGULATORY PROTEIN"/>
    <property type="match status" value="1"/>
</dbReference>
<dbReference type="InterPro" id="IPR025944">
    <property type="entry name" value="Sigma_54_int_dom_CS"/>
</dbReference>
<reference evidence="8 9" key="1">
    <citation type="submission" date="2018-06" db="EMBL/GenBank/DDBJ databases">
        <authorList>
            <consortium name="Pathogen Informatics"/>
            <person name="Doyle S."/>
        </authorList>
    </citation>
    <scope>NUCLEOTIDE SEQUENCE [LARGE SCALE GENOMIC DNA]</scope>
    <source>
        <strain evidence="9">ATCC 11859 / DSM 33 / NCIB 8841 / NCTC 4822</strain>
    </source>
</reference>
<dbReference type="Pfam" id="PF00989">
    <property type="entry name" value="PAS"/>
    <property type="match status" value="1"/>
</dbReference>
<feature type="domain" description="PAS" evidence="7">
    <location>
        <begin position="9"/>
        <end position="57"/>
    </location>
</feature>
<feature type="domain" description="Sigma-54 factor interaction" evidence="6">
    <location>
        <begin position="149"/>
        <end position="379"/>
    </location>
</feature>
<organism evidence="8 9">
    <name type="scientific">Sporosarcina pasteurii</name>
    <name type="common">Bacillus pasteurii</name>
    <dbReference type="NCBI Taxonomy" id="1474"/>
    <lineage>
        <taxon>Bacteria</taxon>
        <taxon>Bacillati</taxon>
        <taxon>Bacillota</taxon>
        <taxon>Bacilli</taxon>
        <taxon>Bacillales</taxon>
        <taxon>Caryophanaceae</taxon>
        <taxon>Sporosarcina</taxon>
    </lineage>
</organism>
<dbReference type="GO" id="GO:0006355">
    <property type="term" value="P:regulation of DNA-templated transcription"/>
    <property type="evidence" value="ECO:0007669"/>
    <property type="project" value="InterPro"/>
</dbReference>
<dbReference type="InterPro" id="IPR000014">
    <property type="entry name" value="PAS"/>
</dbReference>
<dbReference type="Pfam" id="PF02954">
    <property type="entry name" value="HTH_8"/>
    <property type="match status" value="1"/>
</dbReference>
<evidence type="ECO:0000313" key="8">
    <source>
        <dbReference type="EMBL" id="SUJ01704.1"/>
    </source>
</evidence>
<dbReference type="InterPro" id="IPR009057">
    <property type="entry name" value="Homeodomain-like_sf"/>
</dbReference>
<gene>
    <name evidence="8" type="primary">zraR_1</name>
    <name evidence="8" type="ORF">NCTC4822_01180</name>
</gene>
<keyword evidence="9" id="KW-1185">Reference proteome</keyword>
<dbReference type="InterPro" id="IPR025943">
    <property type="entry name" value="Sigma_54_int_dom_ATP-bd_2"/>
</dbReference>
<keyword evidence="3" id="KW-0805">Transcription regulation</keyword>
<keyword evidence="5" id="KW-0804">Transcription</keyword>
<keyword evidence="1" id="KW-0547">Nucleotide-binding</keyword>